<protein>
    <recommendedName>
        <fullName evidence="4">RNA-binding protein</fullName>
    </recommendedName>
</protein>
<dbReference type="EMBL" id="CZPT02001525">
    <property type="protein sequence ID" value="SCU70726.1"/>
    <property type="molecule type" value="Genomic_DNA"/>
</dbReference>
<dbReference type="GO" id="GO:0003676">
    <property type="term" value="F:nucleic acid binding"/>
    <property type="evidence" value="ECO:0007669"/>
    <property type="project" value="InterPro"/>
</dbReference>
<dbReference type="GeneID" id="92376240"/>
<accession>A0A1G4IEN9</accession>
<feature type="compositionally biased region" description="Pro residues" evidence="1">
    <location>
        <begin position="446"/>
        <end position="455"/>
    </location>
</feature>
<dbReference type="Proteomes" id="UP000195570">
    <property type="component" value="Unassembled WGS sequence"/>
</dbReference>
<evidence type="ECO:0000313" key="3">
    <source>
        <dbReference type="Proteomes" id="UP000195570"/>
    </source>
</evidence>
<dbReference type="RefSeq" id="XP_067081492.1">
    <property type="nucleotide sequence ID" value="XM_067225391.1"/>
</dbReference>
<evidence type="ECO:0000256" key="1">
    <source>
        <dbReference type="SAM" id="MobiDB-lite"/>
    </source>
</evidence>
<dbReference type="SUPFAM" id="SSF54928">
    <property type="entry name" value="RNA-binding domain, RBD"/>
    <property type="match status" value="1"/>
</dbReference>
<proteinExistence type="predicted"/>
<comment type="caution">
    <text evidence="2">The sequence shown here is derived from an EMBL/GenBank/DDBJ whole genome shotgun (WGS) entry which is preliminary data.</text>
</comment>
<feature type="region of interest" description="Disordered" evidence="1">
    <location>
        <begin position="441"/>
        <end position="494"/>
    </location>
</feature>
<reference evidence="2" key="1">
    <citation type="submission" date="2016-09" db="EMBL/GenBank/DDBJ databases">
        <authorList>
            <person name="Hebert L."/>
            <person name="Moumen B."/>
        </authorList>
    </citation>
    <scope>NUCLEOTIDE SEQUENCE [LARGE SCALE GENOMIC DNA]</scope>
    <source>
        <strain evidence="2">OVI</strain>
    </source>
</reference>
<gene>
    <name evidence="2" type="ORF">TEOVI_000230000</name>
</gene>
<sequence length="578" mass="63032">MRPRLYHYYGAGQLPSHQQVGMAAPEGPPLPHGPPCPGHCQEYSRHMPPTPSREHRPPLRRTIFITNLPLTIDNGLRLLPYVPGEGLIELRVKRSGGRDVGFAEYETGDFALRALRWFQKVAVTAQIAYDCSKVSSSTWAPTQSRFRYPVPYEEYNCCEADPVRSTELLLNSVILIAEWSLSSPACRPKYLSPPPSVHPPNYLVAPHSTSGNTDPAAALHLVPTGTVGWQPQLGPPPPGSRGAGPPTGKSNHSTVPRAPVYTHHHLSQCYGVPSTHCGGAGGNLECLFSAAEAARGGVSQIPSHRVHEVPLPSRGDWERGTPPYDVRATLQDEKLMPGSSSGLVATPTLIKDELLPSSTLFVRVTGARGGSSSGNDSQPCGTSSGPPHCLSPTTSLGPPSPSLTGRGGRLSAYARQCDERREPHPLELLYEWWSQFHHRHRASPQPAYPPEPSSPESPNNQVGSTATSPDEEVATASTTATTVSTSASRVPDGDNAETLMSMILSQDFYSERFAGFRSYVGFSRWSAFVRFDRPVDALQCLRWLRQQPVLRKFVSVQFAREDTRQARPPQGKKEVRCC</sequence>
<dbReference type="VEuPathDB" id="TriTrypDB:TEOVI_000230000"/>
<organism evidence="2 3">
    <name type="scientific">Trypanosoma equiperdum</name>
    <dbReference type="NCBI Taxonomy" id="5694"/>
    <lineage>
        <taxon>Eukaryota</taxon>
        <taxon>Discoba</taxon>
        <taxon>Euglenozoa</taxon>
        <taxon>Kinetoplastea</taxon>
        <taxon>Metakinetoplastina</taxon>
        <taxon>Trypanosomatida</taxon>
        <taxon>Trypanosomatidae</taxon>
        <taxon>Trypanosoma</taxon>
    </lineage>
</organism>
<feature type="compositionally biased region" description="Low complexity" evidence="1">
    <location>
        <begin position="474"/>
        <end position="488"/>
    </location>
</feature>
<evidence type="ECO:0008006" key="4">
    <source>
        <dbReference type="Google" id="ProtNLM"/>
    </source>
</evidence>
<feature type="region of interest" description="Disordered" evidence="1">
    <location>
        <begin position="226"/>
        <end position="255"/>
    </location>
</feature>
<feature type="region of interest" description="Disordered" evidence="1">
    <location>
        <begin position="366"/>
        <end position="410"/>
    </location>
</feature>
<name>A0A1G4IEN9_TRYEQ</name>
<evidence type="ECO:0000313" key="2">
    <source>
        <dbReference type="EMBL" id="SCU70726.1"/>
    </source>
</evidence>
<dbReference type="InterPro" id="IPR035979">
    <property type="entry name" value="RBD_domain_sf"/>
</dbReference>
<keyword evidence="3" id="KW-1185">Reference proteome</keyword>
<dbReference type="AlphaFoldDB" id="A0A1G4IEN9"/>
<feature type="compositionally biased region" description="Polar residues" evidence="1">
    <location>
        <begin position="373"/>
        <end position="385"/>
    </location>
</feature>